<feature type="compositionally biased region" description="Basic and acidic residues" evidence="1">
    <location>
        <begin position="235"/>
        <end position="249"/>
    </location>
</feature>
<name>A0AAN8XBS0_HALRR</name>
<protein>
    <recommendedName>
        <fullName evidence="2">BZIP domain-containing protein</fullName>
    </recommendedName>
</protein>
<feature type="region of interest" description="Disordered" evidence="1">
    <location>
        <begin position="178"/>
        <end position="200"/>
    </location>
</feature>
<evidence type="ECO:0000259" key="2">
    <source>
        <dbReference type="PROSITE" id="PS50217"/>
    </source>
</evidence>
<sequence>MAERKPSHLPQDAFDGSPSEDAIASAHLSSHRDDDDDFLAAGAADSYAVLSPLANFDDLHLGDVNTLFPLDLDQLELDSDSTLPHIMTETGEQEVMYDNDLLVSSSINYQQQLLGATAANTRIESGESWSSSHSLQSIVPKEHNYATAPILYQSQPSTSRCDPSSASQYSDLSFQMPSMTDSAEAVSGRSSSSRKGYRHRHERVFGLSEDDQKVRNQTLNNEASQMYRERKKSKLKDMEEKEKMEEERRRKLKRQYQLLQKMKGKLKEELDQI</sequence>
<feature type="region of interest" description="Disordered" evidence="1">
    <location>
        <begin position="1"/>
        <end position="35"/>
    </location>
</feature>
<dbReference type="Proteomes" id="UP001381693">
    <property type="component" value="Unassembled WGS sequence"/>
</dbReference>
<accession>A0AAN8XBS0</accession>
<keyword evidence="4" id="KW-1185">Reference proteome</keyword>
<dbReference type="PROSITE" id="PS50217">
    <property type="entry name" value="BZIP"/>
    <property type="match status" value="1"/>
</dbReference>
<organism evidence="3 4">
    <name type="scientific">Halocaridina rubra</name>
    <name type="common">Hawaiian red shrimp</name>
    <dbReference type="NCBI Taxonomy" id="373956"/>
    <lineage>
        <taxon>Eukaryota</taxon>
        <taxon>Metazoa</taxon>
        <taxon>Ecdysozoa</taxon>
        <taxon>Arthropoda</taxon>
        <taxon>Crustacea</taxon>
        <taxon>Multicrustacea</taxon>
        <taxon>Malacostraca</taxon>
        <taxon>Eumalacostraca</taxon>
        <taxon>Eucarida</taxon>
        <taxon>Decapoda</taxon>
        <taxon>Pleocyemata</taxon>
        <taxon>Caridea</taxon>
        <taxon>Atyoidea</taxon>
        <taxon>Atyidae</taxon>
        <taxon>Halocaridina</taxon>
    </lineage>
</organism>
<reference evidence="3 4" key="1">
    <citation type="submission" date="2023-11" db="EMBL/GenBank/DDBJ databases">
        <title>Halocaridina rubra genome assembly.</title>
        <authorList>
            <person name="Smith C."/>
        </authorList>
    </citation>
    <scope>NUCLEOTIDE SEQUENCE [LARGE SCALE GENOMIC DNA]</scope>
    <source>
        <strain evidence="3">EP-1</strain>
        <tissue evidence="3">Whole</tissue>
    </source>
</reference>
<dbReference type="EMBL" id="JAXCGZ010009670">
    <property type="protein sequence ID" value="KAK7076439.1"/>
    <property type="molecule type" value="Genomic_DNA"/>
</dbReference>
<proteinExistence type="predicted"/>
<evidence type="ECO:0000313" key="3">
    <source>
        <dbReference type="EMBL" id="KAK7076439.1"/>
    </source>
</evidence>
<dbReference type="AlphaFoldDB" id="A0AAN8XBS0"/>
<feature type="region of interest" description="Disordered" evidence="1">
    <location>
        <begin position="217"/>
        <end position="250"/>
    </location>
</feature>
<gene>
    <name evidence="3" type="ORF">SK128_001497</name>
</gene>
<feature type="domain" description="BZIP" evidence="2">
    <location>
        <begin position="210"/>
        <end position="273"/>
    </location>
</feature>
<evidence type="ECO:0000256" key="1">
    <source>
        <dbReference type="SAM" id="MobiDB-lite"/>
    </source>
</evidence>
<evidence type="ECO:0000313" key="4">
    <source>
        <dbReference type="Proteomes" id="UP001381693"/>
    </source>
</evidence>
<dbReference type="CDD" id="cd14686">
    <property type="entry name" value="bZIP"/>
    <property type="match status" value="1"/>
</dbReference>
<dbReference type="GO" id="GO:0003700">
    <property type="term" value="F:DNA-binding transcription factor activity"/>
    <property type="evidence" value="ECO:0007669"/>
    <property type="project" value="InterPro"/>
</dbReference>
<dbReference type="InterPro" id="IPR004827">
    <property type="entry name" value="bZIP"/>
</dbReference>
<comment type="caution">
    <text evidence="3">The sequence shown here is derived from an EMBL/GenBank/DDBJ whole genome shotgun (WGS) entry which is preliminary data.</text>
</comment>